<reference evidence="1 2" key="1">
    <citation type="submission" date="2015-09" db="EMBL/GenBank/DDBJ databases">
        <title>Genome sequence of ICMP 11288.</title>
        <authorList>
            <person name="Visnovsky S."/>
            <person name="Lu A."/>
            <person name="Panda P."/>
            <person name="Pitman A."/>
        </authorList>
    </citation>
    <scope>NUCLEOTIDE SEQUENCE [LARGE SCALE GENOMIC DNA]</scope>
    <source>
        <strain evidence="1 2">ICMP 11288</strain>
    </source>
</reference>
<protein>
    <submittedName>
        <fullName evidence="1">Uncharacterized protein</fullName>
    </submittedName>
</protein>
<comment type="caution">
    <text evidence="1">The sequence shown here is derived from an EMBL/GenBank/DDBJ whole genome shotgun (WGS) entry which is preliminary data.</text>
</comment>
<evidence type="ECO:0000313" key="2">
    <source>
        <dbReference type="Proteomes" id="UP000054197"/>
    </source>
</evidence>
<gene>
    <name evidence="1" type="ORF">AO063_11100</name>
</gene>
<dbReference type="AlphaFoldDB" id="A0A0W0H1A2"/>
<organism evidence="1 2">
    <name type="scientific">Pseudomonas fluorescens ICMP 11288</name>
    <dbReference type="NCBI Taxonomy" id="1198309"/>
    <lineage>
        <taxon>Bacteria</taxon>
        <taxon>Pseudomonadati</taxon>
        <taxon>Pseudomonadota</taxon>
        <taxon>Gammaproteobacteria</taxon>
        <taxon>Pseudomonadales</taxon>
        <taxon>Pseudomonadaceae</taxon>
        <taxon>Pseudomonas</taxon>
    </lineage>
</organism>
<sequence length="64" mass="7196">MFKRSSTSVRQLKKLLSCIARIRTSCNPLLLLQLGDNQPHALMLDVTMCSKRAYARGAMTVKQT</sequence>
<dbReference type="Proteomes" id="UP000054197">
    <property type="component" value="Unassembled WGS sequence"/>
</dbReference>
<name>A0A0W0H1A2_PSEFL</name>
<accession>A0A0W0H1A2</accession>
<proteinExistence type="predicted"/>
<evidence type="ECO:0000313" key="1">
    <source>
        <dbReference type="EMBL" id="KTB54561.1"/>
    </source>
</evidence>
<dbReference type="EMBL" id="LKEF01000096">
    <property type="protein sequence ID" value="KTB54561.1"/>
    <property type="molecule type" value="Genomic_DNA"/>
</dbReference>